<sequence length="60" mass="6801">MKQQDSQMKIRLPLGLKFWLVSQARLNRRSVNAEVVYQLESVKTKENTPAAATVEALDAK</sequence>
<comment type="caution">
    <text evidence="1">The sequence shown here is derived from an EMBL/GenBank/DDBJ whole genome shotgun (WGS) entry which is preliminary data.</text>
</comment>
<name>A0ABM8TCH1_9BURK</name>
<dbReference type="InterPro" id="IPR010985">
    <property type="entry name" value="Ribbon_hlx_hlx"/>
</dbReference>
<reference evidence="1 2" key="1">
    <citation type="submission" date="2021-03" db="EMBL/GenBank/DDBJ databases">
        <authorList>
            <person name="Peeters C."/>
        </authorList>
    </citation>
    <scope>NUCLEOTIDE SEQUENCE [LARGE SCALE GENOMIC DNA]</scope>
    <source>
        <strain evidence="1 2">LMG 26411</strain>
    </source>
</reference>
<organism evidence="1 2">
    <name type="scientific">Cupriavidus numazuensis</name>
    <dbReference type="NCBI Taxonomy" id="221992"/>
    <lineage>
        <taxon>Bacteria</taxon>
        <taxon>Pseudomonadati</taxon>
        <taxon>Pseudomonadota</taxon>
        <taxon>Betaproteobacteria</taxon>
        <taxon>Burkholderiales</taxon>
        <taxon>Burkholderiaceae</taxon>
        <taxon>Cupriavidus</taxon>
    </lineage>
</organism>
<proteinExistence type="predicted"/>
<gene>
    <name evidence="1" type="ORF">LMG26411_01190</name>
</gene>
<keyword evidence="2" id="KW-1185">Reference proteome</keyword>
<evidence type="ECO:0000313" key="2">
    <source>
        <dbReference type="Proteomes" id="UP000672657"/>
    </source>
</evidence>
<accession>A0ABM8TCH1</accession>
<dbReference type="SUPFAM" id="SSF47598">
    <property type="entry name" value="Ribbon-helix-helix"/>
    <property type="match status" value="1"/>
</dbReference>
<dbReference type="Gene3D" id="1.10.1220.10">
    <property type="entry name" value="Met repressor-like"/>
    <property type="match status" value="1"/>
</dbReference>
<dbReference type="InterPro" id="IPR013321">
    <property type="entry name" value="Arc_rbn_hlx_hlx"/>
</dbReference>
<protein>
    <recommendedName>
        <fullName evidence="3">Arc-like DNA binding domain-containing protein</fullName>
    </recommendedName>
</protein>
<evidence type="ECO:0000313" key="1">
    <source>
        <dbReference type="EMBL" id="CAG2136066.1"/>
    </source>
</evidence>
<dbReference type="Proteomes" id="UP000672657">
    <property type="component" value="Unassembled WGS sequence"/>
</dbReference>
<dbReference type="EMBL" id="CAJPVI010000005">
    <property type="protein sequence ID" value="CAG2136066.1"/>
    <property type="molecule type" value="Genomic_DNA"/>
</dbReference>
<evidence type="ECO:0008006" key="3">
    <source>
        <dbReference type="Google" id="ProtNLM"/>
    </source>
</evidence>